<dbReference type="InterPro" id="IPR012685">
    <property type="entry name" value="CHP02304_F390_synth-rel"/>
</dbReference>
<evidence type="ECO:0000313" key="1">
    <source>
        <dbReference type="EMBL" id="AJQ97695.1"/>
    </source>
</evidence>
<dbReference type="Proteomes" id="UP000032266">
    <property type="component" value="Chromosome"/>
</dbReference>
<accession>A0A0C5VEJ0</accession>
<dbReference type="HOGENOM" id="CLU_051010_0_0_6"/>
<protein>
    <submittedName>
        <fullName evidence="1">Coenzyme F390 synthetase</fullName>
    </submittedName>
</protein>
<dbReference type="PANTHER" id="PTHR36932:SF1">
    <property type="entry name" value="CAPSULAR POLYSACCHARIDE BIOSYNTHESIS PROTEIN"/>
    <property type="match status" value="1"/>
</dbReference>
<evidence type="ECO:0000313" key="2">
    <source>
        <dbReference type="Proteomes" id="UP000032266"/>
    </source>
</evidence>
<dbReference type="PANTHER" id="PTHR36932">
    <property type="entry name" value="CAPSULAR POLYSACCHARIDE BIOSYNTHESIS PROTEIN"/>
    <property type="match status" value="1"/>
</dbReference>
<dbReference type="OrthoDB" id="580775at2"/>
<keyword evidence="2" id="KW-1185">Reference proteome</keyword>
<organism evidence="1 2">
    <name type="scientific">Gynuella sunshinyii YC6258</name>
    <dbReference type="NCBI Taxonomy" id="1445510"/>
    <lineage>
        <taxon>Bacteria</taxon>
        <taxon>Pseudomonadati</taxon>
        <taxon>Pseudomonadota</taxon>
        <taxon>Gammaproteobacteria</taxon>
        <taxon>Oceanospirillales</taxon>
        <taxon>Saccharospirillaceae</taxon>
        <taxon>Gynuella</taxon>
    </lineage>
</organism>
<name>A0A0C5VEJ0_9GAMM</name>
<dbReference type="AlphaFoldDB" id="A0A0C5VEJ0"/>
<dbReference type="InterPro" id="IPR053158">
    <property type="entry name" value="CapK_Type1_Caps_Biosynth"/>
</dbReference>
<dbReference type="RefSeq" id="WP_052830580.1">
    <property type="nucleotide sequence ID" value="NZ_CP007142.1"/>
</dbReference>
<dbReference type="Gene3D" id="3.40.50.12780">
    <property type="entry name" value="N-terminal domain of ligase-like"/>
    <property type="match status" value="1"/>
</dbReference>
<dbReference type="STRING" id="1445510.YC6258_05667"/>
<dbReference type="PATRIC" id="fig|1445510.3.peg.5628"/>
<sequence length="439" mass="51030">MNAFVPITIKRLVAFVYGYYQGKRGPGRSHANLNQRQQTLFERLKQRTLVRTKWYHSLIDKPLSEFPVIDKTTFLQHFDAINTVNLTLEVCERHGLDAERQRDFSNDLGQVSVGLSSGTSGQRGIFLTNPIEQAEWAGFIIARNLPLRLRRQRVALILRSNNKLYEASRGILLQFRFFDLTKPLISLTTALEQYNPDILIAPATVLEQLAGSNIVIHPQKIISVAEVLEADVRERVTEKFRVSVDEIYQCTEGYIASSCKFGRMHLNEDVLIIEKEWLDQESRRFVPIVTDLRRRSLPLVRFRLDDILVHDPEPCPCGSSMAVIEKVEGRCDDILWLPDNQNRWHAIFPDLIRRAMMLCSHCYDQYQIEQWSDSWRIFVASKQMNVAQVNIYKQLKTLAESQNRQLPRLEFHNWIHQSSALKFRRVACKEKPPINRETV</sequence>
<proteinExistence type="predicted"/>
<reference evidence="1 2" key="1">
    <citation type="submission" date="2014-01" db="EMBL/GenBank/DDBJ databases">
        <title>Full genme sequencing of cellulolytic bacterium Gynuella sunshinyii YC6258T gen. nov., sp. nov.</title>
        <authorList>
            <person name="Khan H."/>
            <person name="Chung E.J."/>
            <person name="Chung Y.R."/>
        </authorList>
    </citation>
    <scope>NUCLEOTIDE SEQUENCE [LARGE SCALE GENOMIC DNA]</scope>
    <source>
        <strain evidence="1 2">YC6258</strain>
    </source>
</reference>
<dbReference type="InterPro" id="IPR042099">
    <property type="entry name" value="ANL_N_sf"/>
</dbReference>
<dbReference type="KEGG" id="gsn:YC6258_05667"/>
<dbReference type="EMBL" id="CP007142">
    <property type="protein sequence ID" value="AJQ97695.1"/>
    <property type="molecule type" value="Genomic_DNA"/>
</dbReference>
<dbReference type="NCBIfam" id="TIGR02304">
    <property type="entry name" value="aden_form_hyp"/>
    <property type="match status" value="1"/>
</dbReference>
<gene>
    <name evidence="1" type="ORF">YC6258_05667</name>
</gene>